<keyword evidence="3" id="KW-1185">Reference proteome</keyword>
<sequence length="190" mass="21117">MSNLRAFTPVHKQYQDLYNYFCIKFTEKEFFIEKKVVLPFVATFVLASGTMFSYQGTASAASINTEEEEWITVEENSQSSSSILETEPESPDADVLAKDYTTNWTLKKVRAGNGWHRCKYSMLTKAKAKKKITKIEAKSRLYNNQGGLTKSATDSAKNSNYAGAQAIGGITGGRACRGSSIGNSRYEKRS</sequence>
<protein>
    <submittedName>
        <fullName evidence="2">Uncharacterized protein</fullName>
    </submittedName>
</protein>
<dbReference type="Proteomes" id="UP000006867">
    <property type="component" value="Chromosome"/>
</dbReference>
<feature type="region of interest" description="Disordered" evidence="1">
    <location>
        <begin position="166"/>
        <end position="190"/>
    </location>
</feature>
<accession>A0ABN3ZAV7</accession>
<evidence type="ECO:0000313" key="2">
    <source>
        <dbReference type="EMBL" id="ADP32557.1"/>
    </source>
</evidence>
<dbReference type="RefSeq" id="WP_003325845.1">
    <property type="nucleotide sequence ID" value="NC_014639.1"/>
</dbReference>
<evidence type="ECO:0000256" key="1">
    <source>
        <dbReference type="SAM" id="MobiDB-lite"/>
    </source>
</evidence>
<reference evidence="2 3" key="1">
    <citation type="journal article" date="2011" name="Front. Microbiol.">
        <title>Genomic signatures of strain selection and enhancement in Bacillus atrophaeus var. globigii, a historical biowarfare simulant.</title>
        <authorList>
            <person name="Gibbons H.S."/>
            <person name="Broomall S.M."/>
            <person name="McNew L.A."/>
            <person name="Daligault H."/>
            <person name="Chapman C."/>
            <person name="Bruce D."/>
            <person name="Karavis M."/>
            <person name="Krepps M."/>
            <person name="McGregor P.A."/>
            <person name="Hong C."/>
            <person name="Park K.H."/>
            <person name="Akmal A."/>
            <person name="Feldman A."/>
            <person name="Lin J.S."/>
            <person name="Chang W.E."/>
            <person name="Higgs B.W."/>
            <person name="Demirev P."/>
            <person name="Lindquist J."/>
            <person name="Liem A."/>
            <person name="Fochler E."/>
            <person name="Read T.D."/>
            <person name="Tapia R."/>
            <person name="Johnson S."/>
            <person name="Bishop-Lilly K.A."/>
            <person name="Detter C."/>
            <person name="Han C."/>
            <person name="Sozhamannan S."/>
            <person name="Rosenzweig C.N."/>
            <person name="Skowronski E.W."/>
        </authorList>
    </citation>
    <scope>NUCLEOTIDE SEQUENCE [LARGE SCALE GENOMIC DNA]</scope>
    <source>
        <strain evidence="2 3">1942</strain>
    </source>
</reference>
<dbReference type="EMBL" id="CP002207">
    <property type="protein sequence ID" value="ADP32557.1"/>
    <property type="molecule type" value="Genomic_DNA"/>
</dbReference>
<organism evidence="2 3">
    <name type="scientific">Bacillus atrophaeus (strain 1942)</name>
    <dbReference type="NCBI Taxonomy" id="720555"/>
    <lineage>
        <taxon>Bacteria</taxon>
        <taxon>Bacillati</taxon>
        <taxon>Bacillota</taxon>
        <taxon>Bacilli</taxon>
        <taxon>Bacillales</taxon>
        <taxon>Bacillaceae</taxon>
        <taxon>Bacillus</taxon>
    </lineage>
</organism>
<gene>
    <name evidence="2" type="ordered locus">BATR1942_08100</name>
</gene>
<proteinExistence type="predicted"/>
<name>A0ABN3ZAV7_BACA1</name>
<evidence type="ECO:0000313" key="3">
    <source>
        <dbReference type="Proteomes" id="UP000006867"/>
    </source>
</evidence>